<accession>A0A4P2VED0</accession>
<dbReference type="Proteomes" id="UP000509448">
    <property type="component" value="Chromosome"/>
</dbReference>
<evidence type="ECO:0000256" key="1">
    <source>
        <dbReference type="ARBA" id="ARBA00011066"/>
    </source>
</evidence>
<evidence type="ECO:0000313" key="8">
    <source>
        <dbReference type="EMBL" id="BBE41763.1"/>
    </source>
</evidence>
<reference evidence="8 9" key="1">
    <citation type="journal article" date="2019" name="ISME J.">
        <title>Isolation and characterization of a thermophilic sulfur- and iron-reducing thaumarchaeote from a terrestrial acidic hot spring.</title>
        <authorList>
            <person name="Kato S."/>
            <person name="Itoh T."/>
            <person name="Yuki M."/>
            <person name="Nagamori M."/>
            <person name="Ohnishi M."/>
            <person name="Uematsu K."/>
            <person name="Suzuki K."/>
            <person name="Takashina T."/>
            <person name="Ohkuma M."/>
        </authorList>
    </citation>
    <scope>NUCLEOTIDE SEQUENCE [LARGE SCALE GENOMIC DNA]</scope>
    <source>
        <strain evidence="8 9">NAS-02</strain>
    </source>
</reference>
<evidence type="ECO:0000256" key="3">
    <source>
        <dbReference type="ARBA" id="ARBA00022679"/>
    </source>
</evidence>
<dbReference type="PANTHER" id="PTHR30409:SF1">
    <property type="entry name" value="CARBAMATE KINASE-RELATED"/>
    <property type="match status" value="1"/>
</dbReference>
<sequence>MGEDRDPRLAVVALGGNALLRRGQRGTFEEQYAAASEAAAGIADLVEMGYRIVVTHGNGPQVGAQQLRHDAGERVHGLPALPLHACDAETQGLLGYIVQQALSNELRSRGIDARVAALVTRTRVDPSNPAFANPTKPVGPFYSEEDARRIAAGRPGVALVEEPGRGWRVVVPSPDPVEVLERGAVRALVDSGFIVVACGGGGIPVVEEGGILRGVDAVVDKDLASEVLATAIGAGTLAMLTDVDGAYLNYGKPGQRMLGRVSVEELEGYYAEGHFGSGSMGPKALAAIRFIRNGGLSAVIGPLERTADVVLGRAGTLVVP</sequence>
<dbReference type="GeneID" id="55584190"/>
<proteinExistence type="inferred from homology"/>
<dbReference type="PIRSF" id="PIRSF000723">
    <property type="entry name" value="Carbamate_kin"/>
    <property type="match status" value="1"/>
</dbReference>
<protein>
    <recommendedName>
        <fullName evidence="2 5">Carbamate kinase</fullName>
    </recommendedName>
</protein>
<keyword evidence="3 6" id="KW-0808">Transferase</keyword>
<gene>
    <name evidence="8" type="ORF">NAS2_0372</name>
</gene>
<organism evidence="8 9">
    <name type="scientific">Conexivisphaera calida</name>
    <dbReference type="NCBI Taxonomy" id="1874277"/>
    <lineage>
        <taxon>Archaea</taxon>
        <taxon>Nitrososphaerota</taxon>
        <taxon>Conexivisphaeria</taxon>
        <taxon>Conexivisphaerales</taxon>
        <taxon>Conexivisphaeraceae</taxon>
        <taxon>Conexivisphaera</taxon>
    </lineage>
</organism>
<dbReference type="CDD" id="cd04235">
    <property type="entry name" value="AAK_CK"/>
    <property type="match status" value="1"/>
</dbReference>
<comment type="similarity">
    <text evidence="1 6">Belongs to the carbamate kinase family.</text>
</comment>
<evidence type="ECO:0000256" key="5">
    <source>
        <dbReference type="NCBIfam" id="TIGR00746"/>
    </source>
</evidence>
<name>A0A4P2VED0_9ARCH</name>
<dbReference type="InterPro" id="IPR036393">
    <property type="entry name" value="AceGlu_kinase-like_sf"/>
</dbReference>
<dbReference type="FunFam" id="3.40.1160.10:FF:000007">
    <property type="entry name" value="Carbamate kinase"/>
    <property type="match status" value="1"/>
</dbReference>
<evidence type="ECO:0000256" key="4">
    <source>
        <dbReference type="ARBA" id="ARBA00022777"/>
    </source>
</evidence>
<evidence type="ECO:0000256" key="2">
    <source>
        <dbReference type="ARBA" id="ARBA00020752"/>
    </source>
</evidence>
<dbReference type="PANTHER" id="PTHR30409">
    <property type="entry name" value="CARBAMATE KINASE"/>
    <property type="match status" value="1"/>
</dbReference>
<dbReference type="NCBIfam" id="TIGR00746">
    <property type="entry name" value="arcC"/>
    <property type="match status" value="1"/>
</dbReference>
<dbReference type="PRINTS" id="PR01469">
    <property type="entry name" value="CARBMTKINASE"/>
</dbReference>
<dbReference type="RefSeq" id="WP_232085567.1">
    <property type="nucleotide sequence ID" value="NZ_AP018732.1"/>
</dbReference>
<evidence type="ECO:0000313" key="9">
    <source>
        <dbReference type="Proteomes" id="UP000509448"/>
    </source>
</evidence>
<keyword evidence="9" id="KW-1185">Reference proteome</keyword>
<dbReference type="NCBIfam" id="NF009007">
    <property type="entry name" value="PRK12352.1"/>
    <property type="match status" value="1"/>
</dbReference>
<dbReference type="Gene3D" id="3.40.1160.10">
    <property type="entry name" value="Acetylglutamate kinase-like"/>
    <property type="match status" value="1"/>
</dbReference>
<dbReference type="InterPro" id="IPR003964">
    <property type="entry name" value="Carb_kinase"/>
</dbReference>
<evidence type="ECO:0000256" key="6">
    <source>
        <dbReference type="PIRNR" id="PIRNR000723"/>
    </source>
</evidence>
<dbReference type="KEGG" id="ccai:NAS2_0372"/>
<dbReference type="SUPFAM" id="SSF53633">
    <property type="entry name" value="Carbamate kinase-like"/>
    <property type="match status" value="1"/>
</dbReference>
<dbReference type="InterPro" id="IPR001048">
    <property type="entry name" value="Asp/Glu/Uridylate_kinase"/>
</dbReference>
<dbReference type="GO" id="GO:0008804">
    <property type="term" value="F:carbamate kinase activity"/>
    <property type="evidence" value="ECO:0007669"/>
    <property type="project" value="UniProtKB-UniRule"/>
</dbReference>
<dbReference type="Pfam" id="PF00696">
    <property type="entry name" value="AA_kinase"/>
    <property type="match status" value="1"/>
</dbReference>
<feature type="domain" description="Aspartate/glutamate/uridylate kinase" evidence="7">
    <location>
        <begin position="9"/>
        <end position="300"/>
    </location>
</feature>
<dbReference type="EMBL" id="AP018732">
    <property type="protein sequence ID" value="BBE41763.1"/>
    <property type="molecule type" value="Genomic_DNA"/>
</dbReference>
<dbReference type="GO" id="GO:0019546">
    <property type="term" value="P:L-arginine deiminase pathway"/>
    <property type="evidence" value="ECO:0007669"/>
    <property type="project" value="TreeGrafter"/>
</dbReference>
<evidence type="ECO:0000259" key="7">
    <source>
        <dbReference type="Pfam" id="PF00696"/>
    </source>
</evidence>
<dbReference type="GO" id="GO:0005829">
    <property type="term" value="C:cytosol"/>
    <property type="evidence" value="ECO:0007669"/>
    <property type="project" value="TreeGrafter"/>
</dbReference>
<dbReference type="AlphaFoldDB" id="A0A4P2VED0"/>
<keyword evidence="4 6" id="KW-0418">Kinase</keyword>